<dbReference type="OrthoDB" id="2425383at2759"/>
<sequence>MLFGEKEIEIHITLKTVIIDNNQSHVILKTKPNKAKVNMSANILSASQSNPTCDHTYFHNKILDQYPNLYREFSSKGFNYYIITDKTSYLLCKLDHNDEESIEGRYKSGSYFIKCKQREIVITV</sequence>
<dbReference type="EMBL" id="QKYT01000005">
    <property type="protein sequence ID" value="RIA99380.1"/>
    <property type="molecule type" value="Genomic_DNA"/>
</dbReference>
<accession>A0A397TMA8</accession>
<comment type="caution">
    <text evidence="1">The sequence shown here is derived from an EMBL/GenBank/DDBJ whole genome shotgun (WGS) entry which is preliminary data.</text>
</comment>
<name>A0A397TMA8_9GLOM</name>
<proteinExistence type="predicted"/>
<organism evidence="1 2">
    <name type="scientific">Glomus cerebriforme</name>
    <dbReference type="NCBI Taxonomy" id="658196"/>
    <lineage>
        <taxon>Eukaryota</taxon>
        <taxon>Fungi</taxon>
        <taxon>Fungi incertae sedis</taxon>
        <taxon>Mucoromycota</taxon>
        <taxon>Glomeromycotina</taxon>
        <taxon>Glomeromycetes</taxon>
        <taxon>Glomerales</taxon>
        <taxon>Glomeraceae</taxon>
        <taxon>Glomus</taxon>
    </lineage>
</organism>
<evidence type="ECO:0000313" key="2">
    <source>
        <dbReference type="Proteomes" id="UP000265703"/>
    </source>
</evidence>
<reference evidence="1 2" key="1">
    <citation type="submission" date="2018-06" db="EMBL/GenBank/DDBJ databases">
        <title>Comparative genomics reveals the genomic features of Rhizophagus irregularis, R. cerebriforme, R. diaphanum and Gigaspora rosea, and their symbiotic lifestyle signature.</title>
        <authorList>
            <person name="Morin E."/>
            <person name="San Clemente H."/>
            <person name="Chen E.C.H."/>
            <person name="De La Providencia I."/>
            <person name="Hainaut M."/>
            <person name="Kuo A."/>
            <person name="Kohler A."/>
            <person name="Murat C."/>
            <person name="Tang N."/>
            <person name="Roy S."/>
            <person name="Loubradou J."/>
            <person name="Henrissat B."/>
            <person name="Grigoriev I.V."/>
            <person name="Corradi N."/>
            <person name="Roux C."/>
            <person name="Martin F.M."/>
        </authorList>
    </citation>
    <scope>NUCLEOTIDE SEQUENCE [LARGE SCALE GENOMIC DNA]</scope>
    <source>
        <strain evidence="1 2">DAOM 227022</strain>
    </source>
</reference>
<keyword evidence="2" id="KW-1185">Reference proteome</keyword>
<dbReference type="Proteomes" id="UP000265703">
    <property type="component" value="Unassembled WGS sequence"/>
</dbReference>
<dbReference type="AlphaFoldDB" id="A0A397TMA8"/>
<evidence type="ECO:0000313" key="1">
    <source>
        <dbReference type="EMBL" id="RIA99380.1"/>
    </source>
</evidence>
<protein>
    <submittedName>
        <fullName evidence="1">Uncharacterized protein</fullName>
    </submittedName>
</protein>
<gene>
    <name evidence="1" type="ORF">C1645_811633</name>
</gene>